<evidence type="ECO:0000313" key="3">
    <source>
        <dbReference type="Proteomes" id="UP000627984"/>
    </source>
</evidence>
<feature type="region of interest" description="Disordered" evidence="1">
    <location>
        <begin position="112"/>
        <end position="133"/>
    </location>
</feature>
<dbReference type="AlphaFoldDB" id="A0AA37BN39"/>
<name>A0AA37BN39_9ACTN</name>
<dbReference type="Proteomes" id="UP000627984">
    <property type="component" value="Unassembled WGS sequence"/>
</dbReference>
<dbReference type="EMBL" id="BMQD01000029">
    <property type="protein sequence ID" value="GGK94269.1"/>
    <property type="molecule type" value="Genomic_DNA"/>
</dbReference>
<organism evidence="2 3">
    <name type="scientific">Planomonospora parontospora</name>
    <dbReference type="NCBI Taxonomy" id="58119"/>
    <lineage>
        <taxon>Bacteria</taxon>
        <taxon>Bacillati</taxon>
        <taxon>Actinomycetota</taxon>
        <taxon>Actinomycetes</taxon>
        <taxon>Streptosporangiales</taxon>
        <taxon>Streptosporangiaceae</taxon>
        <taxon>Planomonospora</taxon>
    </lineage>
</organism>
<evidence type="ECO:0000313" key="2">
    <source>
        <dbReference type="EMBL" id="GGK94269.1"/>
    </source>
</evidence>
<protein>
    <submittedName>
        <fullName evidence="2">Uncharacterized protein</fullName>
    </submittedName>
</protein>
<sequence length="133" mass="14822">MSKQIDLVEAATSFTDSDVTQSHQSYRDYQENTRAMLCAISLVLSDDAAHIAAWMRSRTGPDGRRVKWLSRIWFASRAFAHGNQAAEAFLEAAKAVVRMSAVHQEYLLAEQQARKAGGDDAKRKGRYETKDGA</sequence>
<gene>
    <name evidence="2" type="ORF">GCM10010126_62090</name>
</gene>
<proteinExistence type="predicted"/>
<evidence type="ECO:0000256" key="1">
    <source>
        <dbReference type="SAM" id="MobiDB-lite"/>
    </source>
</evidence>
<reference evidence="2" key="1">
    <citation type="journal article" date="2014" name="Int. J. Syst. Evol. Microbiol.">
        <title>Complete genome sequence of Corynebacterium casei LMG S-19264T (=DSM 44701T), isolated from a smear-ripened cheese.</title>
        <authorList>
            <consortium name="US DOE Joint Genome Institute (JGI-PGF)"/>
            <person name="Walter F."/>
            <person name="Albersmeier A."/>
            <person name="Kalinowski J."/>
            <person name="Ruckert C."/>
        </authorList>
    </citation>
    <scope>NUCLEOTIDE SEQUENCE</scope>
    <source>
        <strain evidence="2">JCM 3093</strain>
    </source>
</reference>
<accession>A0AA37BN39</accession>
<comment type="caution">
    <text evidence="2">The sequence shown here is derived from an EMBL/GenBank/DDBJ whole genome shotgun (WGS) entry which is preliminary data.</text>
</comment>
<dbReference type="RefSeq" id="WP_191897967.1">
    <property type="nucleotide sequence ID" value="NZ_BMQD01000029.1"/>
</dbReference>
<reference evidence="2" key="2">
    <citation type="submission" date="2022-09" db="EMBL/GenBank/DDBJ databases">
        <authorList>
            <person name="Sun Q."/>
            <person name="Ohkuma M."/>
        </authorList>
    </citation>
    <scope>NUCLEOTIDE SEQUENCE</scope>
    <source>
        <strain evidence="2">JCM 3093</strain>
    </source>
</reference>